<keyword evidence="2" id="KW-1185">Reference proteome</keyword>
<gene>
    <name evidence="1" type="ORF">AVEN_164231_1</name>
</gene>
<evidence type="ECO:0000313" key="2">
    <source>
        <dbReference type="Proteomes" id="UP000499080"/>
    </source>
</evidence>
<sequence>MLAQRRIFSSCLSRLTTTPRQNWSSVRKPGKDWSLKMDILNIKPPPFSVPRVLMTLHKQFECGGYLRSTSNFTENNGMGQSFKF</sequence>
<comment type="caution">
    <text evidence="1">The sequence shown here is derived from an EMBL/GenBank/DDBJ whole genome shotgun (WGS) entry which is preliminary data.</text>
</comment>
<dbReference type="EMBL" id="BGPR01002585">
    <property type="protein sequence ID" value="GBM75891.1"/>
    <property type="molecule type" value="Genomic_DNA"/>
</dbReference>
<organism evidence="1 2">
    <name type="scientific">Araneus ventricosus</name>
    <name type="common">Orbweaver spider</name>
    <name type="synonym">Epeira ventricosa</name>
    <dbReference type="NCBI Taxonomy" id="182803"/>
    <lineage>
        <taxon>Eukaryota</taxon>
        <taxon>Metazoa</taxon>
        <taxon>Ecdysozoa</taxon>
        <taxon>Arthropoda</taxon>
        <taxon>Chelicerata</taxon>
        <taxon>Arachnida</taxon>
        <taxon>Araneae</taxon>
        <taxon>Araneomorphae</taxon>
        <taxon>Entelegynae</taxon>
        <taxon>Araneoidea</taxon>
        <taxon>Araneidae</taxon>
        <taxon>Araneus</taxon>
    </lineage>
</organism>
<reference evidence="1 2" key="1">
    <citation type="journal article" date="2019" name="Sci. Rep.">
        <title>Orb-weaving spider Araneus ventricosus genome elucidates the spidroin gene catalogue.</title>
        <authorList>
            <person name="Kono N."/>
            <person name="Nakamura H."/>
            <person name="Ohtoshi R."/>
            <person name="Moran D.A.P."/>
            <person name="Shinohara A."/>
            <person name="Yoshida Y."/>
            <person name="Fujiwara M."/>
            <person name="Mori M."/>
            <person name="Tomita M."/>
            <person name="Arakawa K."/>
        </authorList>
    </citation>
    <scope>NUCLEOTIDE SEQUENCE [LARGE SCALE GENOMIC DNA]</scope>
</reference>
<proteinExistence type="predicted"/>
<dbReference type="AlphaFoldDB" id="A0A4Y2IDV9"/>
<accession>A0A4Y2IDV9</accession>
<protein>
    <submittedName>
        <fullName evidence="1">Uncharacterized protein</fullName>
    </submittedName>
</protein>
<dbReference type="Proteomes" id="UP000499080">
    <property type="component" value="Unassembled WGS sequence"/>
</dbReference>
<evidence type="ECO:0000313" key="1">
    <source>
        <dbReference type="EMBL" id="GBM75891.1"/>
    </source>
</evidence>
<name>A0A4Y2IDV9_ARAVE</name>